<protein>
    <submittedName>
        <fullName evidence="7">Amino acid/amide ABC transporter membrane protein 2 (HAAT family)</fullName>
    </submittedName>
    <submittedName>
        <fullName evidence="8">Branched-chain amino acid ABC transporter permease</fullName>
    </submittedName>
</protein>
<dbReference type="PANTHER" id="PTHR30482:SF20">
    <property type="entry name" value="HIGH-AFFINITY BRANCHED-CHAIN AMINO ACID TRANSPORT SYSTEM PERMEASE PROTEIN LIVM"/>
    <property type="match status" value="1"/>
</dbReference>
<evidence type="ECO:0000256" key="2">
    <source>
        <dbReference type="ARBA" id="ARBA00022475"/>
    </source>
</evidence>
<dbReference type="GO" id="GO:0015658">
    <property type="term" value="F:branched-chain amino acid transmembrane transporter activity"/>
    <property type="evidence" value="ECO:0007669"/>
    <property type="project" value="InterPro"/>
</dbReference>
<evidence type="ECO:0000313" key="8">
    <source>
        <dbReference type="EMBL" id="RUQ87126.1"/>
    </source>
</evidence>
<dbReference type="InterPro" id="IPR001851">
    <property type="entry name" value="ABC_transp_permease"/>
</dbReference>
<dbReference type="EMBL" id="RZGY01000001">
    <property type="protein sequence ID" value="RUQ87126.1"/>
    <property type="molecule type" value="Genomic_DNA"/>
</dbReference>
<feature type="transmembrane region" description="Helical" evidence="6">
    <location>
        <begin position="41"/>
        <end position="59"/>
    </location>
</feature>
<reference evidence="8 10" key="2">
    <citation type="submission" date="2018-12" db="EMBL/GenBank/DDBJ databases">
        <authorList>
            <person name="hu s."/>
            <person name="Xu Y."/>
            <person name="Xu B."/>
            <person name="Li F."/>
        </authorList>
    </citation>
    <scope>NUCLEOTIDE SEQUENCE [LARGE SCALE GENOMIC DNA]</scope>
    <source>
        <strain evidence="8 10">KSW2-17</strain>
    </source>
</reference>
<evidence type="ECO:0000256" key="1">
    <source>
        <dbReference type="ARBA" id="ARBA00004651"/>
    </source>
</evidence>
<sequence length="363" mass="38021">MSASTLETPPSAPAADTWSRLLTDRAKELAQRSQMRSRRQWITAAVITGAVFIAVPFLVNTYWLYQASILIAYSIAVMGARVLFGMAGILSLAQATFIGVGAYTAAIAASVFELIGVYELLLVIAVSIVASLVVGIPALRVSGLRLALLTLAVGELFQWWLVQGREVTGGAQGIPVATFYIPGVDTGDPLFLYALCAVFALITTAALGHLPFTQLGRNMAAVRESPFAARSVGVPVNRTKLIAFVVAGLCAGISGFLVAHTSQSVTPTNYDMFSSVYILVGVILGGTSSTFGAWLGAAYVSIVPPLFAAMNAERIYVLLSGALLVALIYVLPGGLVQLGHLAKRWIPARSRQAGGADADGAGS</sequence>
<feature type="transmembrane region" description="Helical" evidence="6">
    <location>
        <begin position="315"/>
        <end position="335"/>
    </location>
</feature>
<feature type="transmembrane region" description="Helical" evidence="6">
    <location>
        <begin position="96"/>
        <end position="115"/>
    </location>
</feature>
<comment type="caution">
    <text evidence="7">The sequence shown here is derived from an EMBL/GenBank/DDBJ whole genome shotgun (WGS) entry which is preliminary data.</text>
</comment>
<dbReference type="OrthoDB" id="9808136at2"/>
<evidence type="ECO:0000256" key="5">
    <source>
        <dbReference type="ARBA" id="ARBA00023136"/>
    </source>
</evidence>
<feature type="transmembrane region" description="Helical" evidence="6">
    <location>
        <begin position="121"/>
        <end position="139"/>
    </location>
</feature>
<proteinExistence type="predicted"/>
<evidence type="ECO:0000256" key="4">
    <source>
        <dbReference type="ARBA" id="ARBA00022989"/>
    </source>
</evidence>
<feature type="transmembrane region" description="Helical" evidence="6">
    <location>
        <begin position="146"/>
        <end position="162"/>
    </location>
</feature>
<dbReference type="Proteomes" id="UP000241203">
    <property type="component" value="Unassembled WGS sequence"/>
</dbReference>
<reference evidence="7 9" key="1">
    <citation type="submission" date="2018-03" db="EMBL/GenBank/DDBJ databases">
        <title>Genomic Encyclopedia of Archaeal and Bacterial Type Strains, Phase II (KMG-II): from individual species to whole genera.</title>
        <authorList>
            <person name="Goeker M."/>
        </authorList>
    </citation>
    <scope>NUCLEOTIDE SEQUENCE [LARGE SCALE GENOMIC DNA]</scope>
    <source>
        <strain evidence="7 9">DSM 21548</strain>
    </source>
</reference>
<evidence type="ECO:0000313" key="7">
    <source>
        <dbReference type="EMBL" id="PSL38341.1"/>
    </source>
</evidence>
<keyword evidence="10" id="KW-1185">Reference proteome</keyword>
<organism evidence="7 9">
    <name type="scientific">Labedella gwakjiensis</name>
    <dbReference type="NCBI Taxonomy" id="390269"/>
    <lineage>
        <taxon>Bacteria</taxon>
        <taxon>Bacillati</taxon>
        <taxon>Actinomycetota</taxon>
        <taxon>Actinomycetes</taxon>
        <taxon>Micrococcales</taxon>
        <taxon>Microbacteriaceae</taxon>
        <taxon>Labedella</taxon>
    </lineage>
</organism>
<evidence type="ECO:0000256" key="3">
    <source>
        <dbReference type="ARBA" id="ARBA00022692"/>
    </source>
</evidence>
<comment type="subcellular location">
    <subcellularLocation>
        <location evidence="1">Cell membrane</location>
        <topology evidence="1">Multi-pass membrane protein</topology>
    </subcellularLocation>
</comment>
<dbReference type="CDD" id="cd06581">
    <property type="entry name" value="TM_PBP1_LivM_like"/>
    <property type="match status" value="1"/>
</dbReference>
<feature type="transmembrane region" description="Helical" evidence="6">
    <location>
        <begin position="241"/>
        <end position="258"/>
    </location>
</feature>
<name>A0A2P8GWK0_9MICO</name>
<feature type="transmembrane region" description="Helical" evidence="6">
    <location>
        <begin position="65"/>
        <end position="84"/>
    </location>
</feature>
<feature type="transmembrane region" description="Helical" evidence="6">
    <location>
        <begin position="190"/>
        <end position="210"/>
    </location>
</feature>
<gene>
    <name evidence="7" type="ORF">CLV49_1962</name>
    <name evidence="8" type="ORF">ELQ93_09405</name>
</gene>
<accession>A0A2P8GWK0</accession>
<dbReference type="PANTHER" id="PTHR30482">
    <property type="entry name" value="HIGH-AFFINITY BRANCHED-CHAIN AMINO ACID TRANSPORT SYSTEM PERMEASE"/>
    <property type="match status" value="1"/>
</dbReference>
<evidence type="ECO:0000313" key="10">
    <source>
        <dbReference type="Proteomes" id="UP000268291"/>
    </source>
</evidence>
<keyword evidence="3 6" id="KW-0812">Transmembrane</keyword>
<dbReference type="InterPro" id="IPR043428">
    <property type="entry name" value="LivM-like"/>
</dbReference>
<evidence type="ECO:0000256" key="6">
    <source>
        <dbReference type="SAM" id="Phobius"/>
    </source>
</evidence>
<keyword evidence="5 6" id="KW-0472">Membrane</keyword>
<dbReference type="Pfam" id="PF02653">
    <property type="entry name" value="BPD_transp_2"/>
    <property type="match status" value="1"/>
</dbReference>
<dbReference type="GO" id="GO:0005886">
    <property type="term" value="C:plasma membrane"/>
    <property type="evidence" value="ECO:0007669"/>
    <property type="project" value="UniProtKB-SubCell"/>
</dbReference>
<evidence type="ECO:0000313" key="9">
    <source>
        <dbReference type="Proteomes" id="UP000241203"/>
    </source>
</evidence>
<dbReference type="EMBL" id="PYAU01000001">
    <property type="protein sequence ID" value="PSL38341.1"/>
    <property type="molecule type" value="Genomic_DNA"/>
</dbReference>
<keyword evidence="4 6" id="KW-1133">Transmembrane helix</keyword>
<dbReference type="RefSeq" id="WP_106563372.1">
    <property type="nucleotide sequence ID" value="NZ_PYAU01000001.1"/>
</dbReference>
<dbReference type="Proteomes" id="UP000268291">
    <property type="component" value="Unassembled WGS sequence"/>
</dbReference>
<keyword evidence="2" id="KW-1003">Cell membrane</keyword>
<feature type="transmembrane region" description="Helical" evidence="6">
    <location>
        <begin position="278"/>
        <end position="303"/>
    </location>
</feature>
<dbReference type="AlphaFoldDB" id="A0A2P8GWK0"/>